<sequence length="184" mass="19835">MNPVLRLARQIGFGRNDLRRPVDRVDGLIVGFAVLVGVALVVAGVLAGLRLGAYEAGVAARQQATRTATTAVLLKDSGPSLTAPARWTTRDGTVHTGPVDAFSQQSAGASIQIWTDPAGAVVSRPITVLDVVLMVFVTLVAGLTVAFIVLRALVHLVRLPIQRWGARTWEADWARTAPQWRQWR</sequence>
<dbReference type="RefSeq" id="WP_184870537.1">
    <property type="nucleotide sequence ID" value="NZ_BAAAWY010000021.1"/>
</dbReference>
<protein>
    <recommendedName>
        <fullName evidence="4">Transmembrane protein</fullName>
    </recommendedName>
</protein>
<comment type="caution">
    <text evidence="2">The sequence shown here is derived from an EMBL/GenBank/DDBJ whole genome shotgun (WGS) entry which is preliminary data.</text>
</comment>
<dbReference type="PANTHER" id="PTHR42305">
    <property type="entry name" value="MEMBRANE PROTEIN RV1733C-RELATED"/>
    <property type="match status" value="1"/>
</dbReference>
<evidence type="ECO:0000313" key="3">
    <source>
        <dbReference type="Proteomes" id="UP000585638"/>
    </source>
</evidence>
<dbReference type="InterPro" id="IPR039708">
    <property type="entry name" value="MT1774/Rv1733c-like"/>
</dbReference>
<proteinExistence type="predicted"/>
<keyword evidence="1" id="KW-0472">Membrane</keyword>
<gene>
    <name evidence="2" type="ORF">BJ998_009333</name>
</gene>
<evidence type="ECO:0000313" key="2">
    <source>
        <dbReference type="EMBL" id="MBB5898074.1"/>
    </source>
</evidence>
<dbReference type="EMBL" id="JACHIR010000005">
    <property type="protein sequence ID" value="MBB5898074.1"/>
    <property type="molecule type" value="Genomic_DNA"/>
</dbReference>
<dbReference type="AlphaFoldDB" id="A0A7W9NMQ0"/>
<keyword evidence="1" id="KW-1133">Transmembrane helix</keyword>
<organism evidence="2 3">
    <name type="scientific">Kutzneria kofuensis</name>
    <dbReference type="NCBI Taxonomy" id="103725"/>
    <lineage>
        <taxon>Bacteria</taxon>
        <taxon>Bacillati</taxon>
        <taxon>Actinomycetota</taxon>
        <taxon>Actinomycetes</taxon>
        <taxon>Pseudonocardiales</taxon>
        <taxon>Pseudonocardiaceae</taxon>
        <taxon>Kutzneria</taxon>
    </lineage>
</organism>
<feature type="transmembrane region" description="Helical" evidence="1">
    <location>
        <begin position="28"/>
        <end position="49"/>
    </location>
</feature>
<dbReference type="PANTHER" id="PTHR42305:SF1">
    <property type="entry name" value="MEMBRANE PROTEIN RV1733C-RELATED"/>
    <property type="match status" value="1"/>
</dbReference>
<reference evidence="2 3" key="1">
    <citation type="submission" date="2020-08" db="EMBL/GenBank/DDBJ databases">
        <title>Sequencing the genomes of 1000 actinobacteria strains.</title>
        <authorList>
            <person name="Klenk H.-P."/>
        </authorList>
    </citation>
    <scope>NUCLEOTIDE SEQUENCE [LARGE SCALE GENOMIC DNA]</scope>
    <source>
        <strain evidence="2 3">DSM 43851</strain>
    </source>
</reference>
<feature type="transmembrane region" description="Helical" evidence="1">
    <location>
        <begin position="131"/>
        <end position="154"/>
    </location>
</feature>
<name>A0A7W9NMQ0_9PSEU</name>
<accession>A0A7W9NMQ0</accession>
<evidence type="ECO:0000256" key="1">
    <source>
        <dbReference type="SAM" id="Phobius"/>
    </source>
</evidence>
<keyword evidence="3" id="KW-1185">Reference proteome</keyword>
<keyword evidence="1" id="KW-0812">Transmembrane</keyword>
<dbReference type="Proteomes" id="UP000585638">
    <property type="component" value="Unassembled WGS sequence"/>
</dbReference>
<evidence type="ECO:0008006" key="4">
    <source>
        <dbReference type="Google" id="ProtNLM"/>
    </source>
</evidence>